<comment type="caution">
    <text evidence="2">The sequence shown here is derived from an EMBL/GenBank/DDBJ whole genome shotgun (WGS) entry which is preliminary data.</text>
</comment>
<feature type="domain" description="FATC" evidence="1">
    <location>
        <begin position="244"/>
        <end position="275"/>
    </location>
</feature>
<dbReference type="Pfam" id="PF02260">
    <property type="entry name" value="FATC"/>
    <property type="match status" value="1"/>
</dbReference>
<organism evidence="2 3">
    <name type="scientific">Loxostege sticticalis</name>
    <name type="common">Beet webworm moth</name>
    <dbReference type="NCBI Taxonomy" id="481309"/>
    <lineage>
        <taxon>Eukaryota</taxon>
        <taxon>Metazoa</taxon>
        <taxon>Ecdysozoa</taxon>
        <taxon>Arthropoda</taxon>
        <taxon>Hexapoda</taxon>
        <taxon>Insecta</taxon>
        <taxon>Pterygota</taxon>
        <taxon>Neoptera</taxon>
        <taxon>Endopterygota</taxon>
        <taxon>Lepidoptera</taxon>
        <taxon>Glossata</taxon>
        <taxon>Ditrysia</taxon>
        <taxon>Pyraloidea</taxon>
        <taxon>Crambidae</taxon>
        <taxon>Pyraustinae</taxon>
        <taxon>Loxostege</taxon>
    </lineage>
</organism>
<evidence type="ECO:0000313" key="3">
    <source>
        <dbReference type="Proteomes" id="UP001549920"/>
    </source>
</evidence>
<accession>A0ABR3HME6</accession>
<proteinExistence type="predicted"/>
<dbReference type="PROSITE" id="PS51190">
    <property type="entry name" value="FATC"/>
    <property type="match status" value="1"/>
</dbReference>
<sequence length="275" mass="29115">MVTKNEACTLAQKYSLQVTPLEESLMEMLHPEGNIDTQWVDNVSALIRELTTQRTQEAAAARTRAAQAAARLRTSVDNALVHQATRKALLADTTAPLAVLAQAYKGVNPAATYLSAERSADALVSALQAVGEAETSGAGACALERACVAAGARACAQLAADLPALNEMLLELHNTWSAETGGRRLTRQAAVVTSRHNKHGTSGVGPWGGGAGGGAGGARSAWGAGVWRRVRLKLEGRDTEPARRAMPHEQVDYIISEATSAENLCLMYEGWMAWV</sequence>
<evidence type="ECO:0000259" key="1">
    <source>
        <dbReference type="PROSITE" id="PS51190"/>
    </source>
</evidence>
<dbReference type="EMBL" id="JBEUOH010000016">
    <property type="protein sequence ID" value="KAL0871569.1"/>
    <property type="molecule type" value="Genomic_DNA"/>
</dbReference>
<gene>
    <name evidence="2" type="ORF">ABMA27_004103</name>
</gene>
<dbReference type="InterPro" id="IPR003152">
    <property type="entry name" value="FATC_dom"/>
</dbReference>
<dbReference type="InterPro" id="IPR050517">
    <property type="entry name" value="DDR_Repair_Kinase"/>
</dbReference>
<keyword evidence="3" id="KW-1185">Reference proteome</keyword>
<name>A0ABR3HME6_LOXSC</name>
<protein>
    <recommendedName>
        <fullName evidence="1">FATC domain-containing protein</fullName>
    </recommendedName>
</protein>
<dbReference type="PANTHER" id="PTHR11139:SF119">
    <property type="entry name" value="SERINE_THREONINE-PROTEIN KINASE SMG1"/>
    <property type="match status" value="1"/>
</dbReference>
<dbReference type="PANTHER" id="PTHR11139">
    <property type="entry name" value="ATAXIA TELANGIECTASIA MUTATED ATM -RELATED"/>
    <property type="match status" value="1"/>
</dbReference>
<evidence type="ECO:0000313" key="2">
    <source>
        <dbReference type="EMBL" id="KAL0871569.1"/>
    </source>
</evidence>
<dbReference type="Proteomes" id="UP001549920">
    <property type="component" value="Unassembled WGS sequence"/>
</dbReference>
<dbReference type="SMART" id="SM01343">
    <property type="entry name" value="FATC"/>
    <property type="match status" value="1"/>
</dbReference>
<reference evidence="2 3" key="1">
    <citation type="submission" date="2024-06" db="EMBL/GenBank/DDBJ databases">
        <title>A chromosome-level genome assembly of beet webworm, Loxostege sticticalis.</title>
        <authorList>
            <person name="Zhang Y."/>
        </authorList>
    </citation>
    <scope>NUCLEOTIDE SEQUENCE [LARGE SCALE GENOMIC DNA]</scope>
    <source>
        <strain evidence="2">AQ026</strain>
        <tissue evidence="2">Whole body</tissue>
    </source>
</reference>